<dbReference type="Pfam" id="PF00149">
    <property type="entry name" value="Metallophos"/>
    <property type="match status" value="1"/>
</dbReference>
<gene>
    <name evidence="4" type="ORF">A2954_03365</name>
</gene>
<comment type="caution">
    <text evidence="4">The sequence shown here is derived from an EMBL/GenBank/DDBJ whole genome shotgun (WGS) entry which is preliminary data.</text>
</comment>
<dbReference type="InterPro" id="IPR004843">
    <property type="entry name" value="Calcineurin-like_PHP"/>
</dbReference>
<keyword evidence="2" id="KW-0732">Signal</keyword>
<dbReference type="GO" id="GO:0016787">
    <property type="term" value="F:hydrolase activity"/>
    <property type="evidence" value="ECO:0007669"/>
    <property type="project" value="InterPro"/>
</dbReference>
<protein>
    <recommendedName>
        <fullName evidence="3">Calcineurin-like phosphoesterase domain-containing protein</fullName>
    </recommendedName>
</protein>
<feature type="signal peptide" evidence="2">
    <location>
        <begin position="1"/>
        <end position="27"/>
    </location>
</feature>
<dbReference type="InterPro" id="IPR029052">
    <property type="entry name" value="Metallo-depent_PP-like"/>
</dbReference>
<evidence type="ECO:0000256" key="1">
    <source>
        <dbReference type="SAM" id="MobiDB-lite"/>
    </source>
</evidence>
<dbReference type="SUPFAM" id="SSF56300">
    <property type="entry name" value="Metallo-dependent phosphatases"/>
    <property type="match status" value="1"/>
</dbReference>
<feature type="chain" id="PRO_5009529348" description="Calcineurin-like phosphoesterase domain-containing protein" evidence="2">
    <location>
        <begin position="28"/>
        <end position="379"/>
    </location>
</feature>
<dbReference type="AlphaFoldDB" id="A0A1F7IFE3"/>
<dbReference type="Proteomes" id="UP000177698">
    <property type="component" value="Unassembled WGS sequence"/>
</dbReference>
<evidence type="ECO:0000313" key="4">
    <source>
        <dbReference type="EMBL" id="OGK42065.1"/>
    </source>
</evidence>
<feature type="region of interest" description="Disordered" evidence="1">
    <location>
        <begin position="306"/>
        <end position="364"/>
    </location>
</feature>
<feature type="compositionally biased region" description="Low complexity" evidence="1">
    <location>
        <begin position="346"/>
        <end position="363"/>
    </location>
</feature>
<dbReference type="Gene3D" id="3.60.21.10">
    <property type="match status" value="1"/>
</dbReference>
<evidence type="ECO:0000313" key="5">
    <source>
        <dbReference type="Proteomes" id="UP000177698"/>
    </source>
</evidence>
<proteinExistence type="predicted"/>
<evidence type="ECO:0000256" key="2">
    <source>
        <dbReference type="SAM" id="SignalP"/>
    </source>
</evidence>
<evidence type="ECO:0000259" key="3">
    <source>
        <dbReference type="Pfam" id="PF00149"/>
    </source>
</evidence>
<sequence length="379" mass="41158">MNKTFRLIFSTIFILSAFFSGVPPVSAQTVFNFVAWGDTKGDSYVLTNLSNQVKLLNPVFTIYAGDLESAGFTITGMNTWKNAINGGTNNGMFDKTFPVRGNHDDAVVGTSATGWQNYFDLASHVQRIGGTNYSALNDDLTYSFDFGNSRIIGIDVPGNVTKMTAAQIFWLDERLTDAEIKGLKHAFFFWHGPFYYIANHVSGNPPPDLINVINKHPIVSAGFYGHEHSLAYTHINSSRTPGITQQFEQIVSGDAGAGPTTPTSGRYDYWLDLAPNFGGFALISVNGGSFTVDFYKGGTTSSLWSKTFSKSGSTPPPPVTPTRTPTQPMITLTRTPTPPFVTGSITPSPTRTPTQPVVSPTQTIKSPTPIGNVCTYFKN</sequence>
<reference evidence="4 5" key="1">
    <citation type="journal article" date="2016" name="Nat. Commun.">
        <title>Thousands of microbial genomes shed light on interconnected biogeochemical processes in an aquifer system.</title>
        <authorList>
            <person name="Anantharaman K."/>
            <person name="Brown C.T."/>
            <person name="Hug L.A."/>
            <person name="Sharon I."/>
            <person name="Castelle C.J."/>
            <person name="Probst A.J."/>
            <person name="Thomas B.C."/>
            <person name="Singh A."/>
            <person name="Wilkins M.J."/>
            <person name="Karaoz U."/>
            <person name="Brodie E.L."/>
            <person name="Williams K.H."/>
            <person name="Hubbard S.S."/>
            <person name="Banfield J.F."/>
        </authorList>
    </citation>
    <scope>NUCLEOTIDE SEQUENCE [LARGE SCALE GENOMIC DNA]</scope>
</reference>
<organism evidence="4 5">
    <name type="scientific">Candidatus Roizmanbacteria bacterium RIFCSPLOWO2_01_FULL_37_12</name>
    <dbReference type="NCBI Taxonomy" id="1802056"/>
    <lineage>
        <taxon>Bacteria</taxon>
        <taxon>Candidatus Roizmaniibacteriota</taxon>
    </lineage>
</organism>
<dbReference type="EMBL" id="MGAG01000005">
    <property type="protein sequence ID" value="OGK42065.1"/>
    <property type="molecule type" value="Genomic_DNA"/>
</dbReference>
<feature type="domain" description="Calcineurin-like phosphoesterase" evidence="3">
    <location>
        <begin position="33"/>
        <end position="229"/>
    </location>
</feature>
<accession>A0A1F7IFE3</accession>
<name>A0A1F7IFE3_9BACT</name>
<dbReference type="STRING" id="1802056.A2954_03365"/>